<gene>
    <name evidence="1" type="ORF">BTMF_LOCUS2693</name>
</gene>
<protein>
    <submittedName>
        <fullName evidence="1 3">Uncharacterized protein</fullName>
    </submittedName>
</protein>
<dbReference type="WBParaSite" id="BTMF_0000338001-mRNA-1">
    <property type="protein sequence ID" value="BTMF_0000338001-mRNA-1"/>
    <property type="gene ID" value="BTMF_0000338001"/>
</dbReference>
<accession>A0A0R3QAL1</accession>
<reference evidence="1 2" key="2">
    <citation type="submission" date="2018-11" db="EMBL/GenBank/DDBJ databases">
        <authorList>
            <consortium name="Pathogen Informatics"/>
        </authorList>
    </citation>
    <scope>NUCLEOTIDE SEQUENCE [LARGE SCALE GENOMIC DNA]</scope>
</reference>
<reference evidence="3" key="1">
    <citation type="submission" date="2017-02" db="UniProtKB">
        <authorList>
            <consortium name="WormBaseParasite"/>
        </authorList>
    </citation>
    <scope>IDENTIFICATION</scope>
</reference>
<dbReference type="EMBL" id="UZAG01002283">
    <property type="protein sequence ID" value="VDO13132.1"/>
    <property type="molecule type" value="Genomic_DNA"/>
</dbReference>
<proteinExistence type="predicted"/>
<keyword evidence="2" id="KW-1185">Reference proteome</keyword>
<organism evidence="3">
    <name type="scientific">Brugia timori</name>
    <dbReference type="NCBI Taxonomy" id="42155"/>
    <lineage>
        <taxon>Eukaryota</taxon>
        <taxon>Metazoa</taxon>
        <taxon>Ecdysozoa</taxon>
        <taxon>Nematoda</taxon>
        <taxon>Chromadorea</taxon>
        <taxon>Rhabditida</taxon>
        <taxon>Spirurina</taxon>
        <taxon>Spiruromorpha</taxon>
        <taxon>Filarioidea</taxon>
        <taxon>Onchocercidae</taxon>
        <taxon>Brugia</taxon>
    </lineage>
</organism>
<evidence type="ECO:0000313" key="2">
    <source>
        <dbReference type="Proteomes" id="UP000280834"/>
    </source>
</evidence>
<dbReference type="Proteomes" id="UP000280834">
    <property type="component" value="Unassembled WGS sequence"/>
</dbReference>
<name>A0A0R3QAL1_9BILA</name>
<sequence length="43" mass="5070">MSKMPYPLGSCRHDTQIEKDEFWQLLRILFVAFQNLSGLLSKK</sequence>
<evidence type="ECO:0000313" key="3">
    <source>
        <dbReference type="WBParaSite" id="BTMF_0000338001-mRNA-1"/>
    </source>
</evidence>
<evidence type="ECO:0000313" key="1">
    <source>
        <dbReference type="EMBL" id="VDO13132.1"/>
    </source>
</evidence>
<dbReference type="AlphaFoldDB" id="A0A0R3QAL1"/>